<dbReference type="Pfam" id="PF01527">
    <property type="entry name" value="HTH_Tnp_1"/>
    <property type="match status" value="1"/>
</dbReference>
<dbReference type="InterPro" id="IPR009057">
    <property type="entry name" value="Homeodomain-like_sf"/>
</dbReference>
<dbReference type="NCBIfam" id="NF033516">
    <property type="entry name" value="transpos_IS3"/>
    <property type="match status" value="1"/>
</dbReference>
<dbReference type="RefSeq" id="WP_163393275.1">
    <property type="nucleotide sequence ID" value="NZ_BMKP01000002.1"/>
</dbReference>
<dbReference type="InterPro" id="IPR001584">
    <property type="entry name" value="Integrase_cat-core"/>
</dbReference>
<keyword evidence="3" id="KW-1185">Reference proteome</keyword>
<evidence type="ECO:0000259" key="1">
    <source>
        <dbReference type="PROSITE" id="PS50994"/>
    </source>
</evidence>
<protein>
    <recommendedName>
        <fullName evidence="1">Integrase catalytic domain-containing protein</fullName>
    </recommendedName>
</protein>
<dbReference type="Pfam" id="PF13333">
    <property type="entry name" value="rve_2"/>
    <property type="match status" value="1"/>
</dbReference>
<dbReference type="Pfam" id="PF13276">
    <property type="entry name" value="HTH_21"/>
    <property type="match status" value="1"/>
</dbReference>
<dbReference type="InterPro" id="IPR048020">
    <property type="entry name" value="Transpos_IS3"/>
</dbReference>
<evidence type="ECO:0000313" key="3">
    <source>
        <dbReference type="Proteomes" id="UP000655016"/>
    </source>
</evidence>
<dbReference type="Gene3D" id="3.30.420.10">
    <property type="entry name" value="Ribonuclease H-like superfamily/Ribonuclease H"/>
    <property type="match status" value="1"/>
</dbReference>
<accession>A0ABQ1U068</accession>
<name>A0ABQ1U068_9FLAO</name>
<dbReference type="InterPro" id="IPR012337">
    <property type="entry name" value="RNaseH-like_sf"/>
</dbReference>
<dbReference type="PANTHER" id="PTHR46889">
    <property type="entry name" value="TRANSPOSASE INSF FOR INSERTION SEQUENCE IS3B-RELATED"/>
    <property type="match status" value="1"/>
</dbReference>
<reference evidence="3" key="1">
    <citation type="journal article" date="2019" name="Int. J. Syst. Evol. Microbiol.">
        <title>The Global Catalogue of Microorganisms (GCM) 10K type strain sequencing project: providing services to taxonomists for standard genome sequencing and annotation.</title>
        <authorList>
            <consortium name="The Broad Institute Genomics Platform"/>
            <consortium name="The Broad Institute Genome Sequencing Center for Infectious Disease"/>
            <person name="Wu L."/>
            <person name="Ma J."/>
        </authorList>
    </citation>
    <scope>NUCLEOTIDE SEQUENCE [LARGE SCALE GENOMIC DNA]</scope>
    <source>
        <strain evidence="3">CGMCC 1.16060</strain>
    </source>
</reference>
<dbReference type="PROSITE" id="PS50994">
    <property type="entry name" value="INTEGRASE"/>
    <property type="match status" value="1"/>
</dbReference>
<dbReference type="Proteomes" id="UP000655016">
    <property type="component" value="Unassembled WGS sequence"/>
</dbReference>
<dbReference type="SUPFAM" id="SSF53098">
    <property type="entry name" value="Ribonuclease H-like"/>
    <property type="match status" value="1"/>
</dbReference>
<dbReference type="InterPro" id="IPR025948">
    <property type="entry name" value="HTH-like_dom"/>
</dbReference>
<proteinExistence type="predicted"/>
<dbReference type="Pfam" id="PF00665">
    <property type="entry name" value="rve"/>
    <property type="match status" value="1"/>
</dbReference>
<sequence>MAAKISYTSDFKENAVQLSYDRKNVNDASRELDISPKLLSKWRTVYRKFENGSFPGRGRKRVYYEDRRIFELEKELLQSQLKLEILKKGINFIGQGKHALYNYIHENKHLYPIGMMCEVLGASTSTYNLWTQKPVSKSEARVSLLKESITSVFYEFKQHYGAVRITRELHKQGFSISEGQVSFYMNQLGLRSKFKKKRKVTTDSKHNLYTSPNMLNRQFKTDKPSKIWVSDITYIQIEKRFLYLTVIIDLYDRKVVGWNIGSALSSKTTTLPAWKMAIQNRKVKDGLIFHSDRGVQYANKLFTTTLDASKCVRSMSRKGDSLDNAVSESFFNSLKRELIYIQPRLLTPGEIRIEINDYIENWYNKKRRHAALNYRSIEEFNAEE</sequence>
<gene>
    <name evidence="2" type="ORF">GCM10011518_14570</name>
</gene>
<dbReference type="InterPro" id="IPR002514">
    <property type="entry name" value="Transposase_8"/>
</dbReference>
<comment type="caution">
    <text evidence="2">The sequence shown here is derived from an EMBL/GenBank/DDBJ whole genome shotgun (WGS) entry which is preliminary data.</text>
</comment>
<evidence type="ECO:0000313" key="2">
    <source>
        <dbReference type="EMBL" id="GGF06353.1"/>
    </source>
</evidence>
<dbReference type="EMBL" id="BMKP01000002">
    <property type="protein sequence ID" value="GGF06353.1"/>
    <property type="molecule type" value="Genomic_DNA"/>
</dbReference>
<dbReference type="PANTHER" id="PTHR46889:SF4">
    <property type="entry name" value="TRANSPOSASE INSO FOR INSERTION SEQUENCE ELEMENT IS911B-RELATED"/>
    <property type="match status" value="1"/>
</dbReference>
<dbReference type="InterPro" id="IPR050900">
    <property type="entry name" value="Transposase_IS3/IS150/IS904"/>
</dbReference>
<feature type="domain" description="Integrase catalytic" evidence="1">
    <location>
        <begin position="220"/>
        <end position="384"/>
    </location>
</feature>
<dbReference type="SUPFAM" id="SSF46689">
    <property type="entry name" value="Homeodomain-like"/>
    <property type="match status" value="1"/>
</dbReference>
<organism evidence="2 3">
    <name type="scientific">Flavobacterium limi</name>
    <dbReference type="NCBI Taxonomy" id="2045105"/>
    <lineage>
        <taxon>Bacteria</taxon>
        <taxon>Pseudomonadati</taxon>
        <taxon>Bacteroidota</taxon>
        <taxon>Flavobacteriia</taxon>
        <taxon>Flavobacteriales</taxon>
        <taxon>Flavobacteriaceae</taxon>
        <taxon>Flavobacterium</taxon>
    </lineage>
</organism>
<dbReference type="InterPro" id="IPR036397">
    <property type="entry name" value="RNaseH_sf"/>
</dbReference>